<keyword evidence="2" id="KW-0813">Transport</keyword>
<dbReference type="Pfam" id="PF00213">
    <property type="entry name" value="OSCP"/>
    <property type="match status" value="1"/>
</dbReference>
<dbReference type="GO" id="GO:0016020">
    <property type="term" value="C:membrane"/>
    <property type="evidence" value="ECO:0007669"/>
    <property type="project" value="UniProtKB-SubCell"/>
</dbReference>
<name>A0A1F7Z3T7_9BACT</name>
<evidence type="ECO:0000256" key="2">
    <source>
        <dbReference type="ARBA" id="ARBA00022448"/>
    </source>
</evidence>
<evidence type="ECO:0000313" key="8">
    <source>
        <dbReference type="Proteomes" id="UP000177169"/>
    </source>
</evidence>
<evidence type="ECO:0000256" key="1">
    <source>
        <dbReference type="ARBA" id="ARBA00004370"/>
    </source>
</evidence>
<dbReference type="EMBL" id="MGGR01000009">
    <property type="protein sequence ID" value="OGM34131.1"/>
    <property type="molecule type" value="Genomic_DNA"/>
</dbReference>
<gene>
    <name evidence="7" type="ORF">A3D01_00160</name>
</gene>
<evidence type="ECO:0000313" key="7">
    <source>
        <dbReference type="EMBL" id="OGM34131.1"/>
    </source>
</evidence>
<evidence type="ECO:0000256" key="5">
    <source>
        <dbReference type="ARBA" id="ARBA00023136"/>
    </source>
</evidence>
<evidence type="ECO:0000256" key="4">
    <source>
        <dbReference type="ARBA" id="ARBA00023065"/>
    </source>
</evidence>
<dbReference type="STRING" id="1802505.A3D01_00160"/>
<keyword evidence="6" id="KW-0066">ATP synthesis</keyword>
<protein>
    <submittedName>
        <fullName evidence="7">Uncharacterized protein</fullName>
    </submittedName>
</protein>
<keyword evidence="3" id="KW-0375">Hydrogen ion transport</keyword>
<dbReference type="AlphaFoldDB" id="A0A1F7Z3T7"/>
<evidence type="ECO:0000256" key="6">
    <source>
        <dbReference type="ARBA" id="ARBA00023310"/>
    </source>
</evidence>
<accession>A0A1F7Z3T7</accession>
<reference evidence="7 8" key="1">
    <citation type="journal article" date="2016" name="Nat. Commun.">
        <title>Thousands of microbial genomes shed light on interconnected biogeochemical processes in an aquifer system.</title>
        <authorList>
            <person name="Anantharaman K."/>
            <person name="Brown C.T."/>
            <person name="Hug L.A."/>
            <person name="Sharon I."/>
            <person name="Castelle C.J."/>
            <person name="Probst A.J."/>
            <person name="Thomas B.C."/>
            <person name="Singh A."/>
            <person name="Wilkins M.J."/>
            <person name="Karaoz U."/>
            <person name="Brodie E.L."/>
            <person name="Williams K.H."/>
            <person name="Hubbard S.S."/>
            <person name="Banfield J.F."/>
        </authorList>
    </citation>
    <scope>NUCLEOTIDE SEQUENCE [LARGE SCALE GENOMIC DNA]</scope>
</reference>
<dbReference type="InterPro" id="IPR000711">
    <property type="entry name" value="ATPase_OSCP/dsu"/>
</dbReference>
<dbReference type="Proteomes" id="UP000177169">
    <property type="component" value="Unassembled WGS sequence"/>
</dbReference>
<comment type="caution">
    <text evidence="7">The sequence shown here is derived from an EMBL/GenBank/DDBJ whole genome shotgun (WGS) entry which is preliminary data.</text>
</comment>
<evidence type="ECO:0000256" key="3">
    <source>
        <dbReference type="ARBA" id="ARBA00022781"/>
    </source>
</evidence>
<organism evidence="7 8">
    <name type="scientific">Candidatus Woesebacteria bacterium RIFCSPHIGHO2_02_FULL_39_13</name>
    <dbReference type="NCBI Taxonomy" id="1802505"/>
    <lineage>
        <taxon>Bacteria</taxon>
        <taxon>Candidatus Woeseibacteriota</taxon>
    </lineage>
</organism>
<sequence length="156" mass="18171">MEALFEKIKTSEEKDKLMEEIDILLNSLFQNKGEAFSILLKTGVRAWLSEYIRAELAKDEANPFEYLKKIKEELNSFKALKLTLAFEPTESNIEKFSYAVKKYLGEKVVIEFSYNPTLIAGCTLTYEGKYRDFSMKSFFNSEFAKIKQDLFIQMAH</sequence>
<dbReference type="GO" id="GO:0046933">
    <property type="term" value="F:proton-transporting ATP synthase activity, rotational mechanism"/>
    <property type="evidence" value="ECO:0007669"/>
    <property type="project" value="InterPro"/>
</dbReference>
<proteinExistence type="predicted"/>
<keyword evidence="4" id="KW-0406">Ion transport</keyword>
<keyword evidence="5" id="KW-0472">Membrane</keyword>
<comment type="subcellular location">
    <subcellularLocation>
        <location evidence="1">Membrane</location>
    </subcellularLocation>
</comment>